<dbReference type="AlphaFoldDB" id="A0A9D2P2C3"/>
<sequence>MMIDKGDDEESNLAEVLQRIPVERGWYFPALVLRGMDGKQMNMASEQRTEL</sequence>
<dbReference type="Proteomes" id="UP000823895">
    <property type="component" value="Unassembled WGS sequence"/>
</dbReference>
<organism evidence="1 2">
    <name type="scientific">Candidatus Mediterraneibacter gallistercoris</name>
    <dbReference type="NCBI Taxonomy" id="2838671"/>
    <lineage>
        <taxon>Bacteria</taxon>
        <taxon>Bacillati</taxon>
        <taxon>Bacillota</taxon>
        <taxon>Clostridia</taxon>
        <taxon>Lachnospirales</taxon>
        <taxon>Lachnospiraceae</taxon>
        <taxon>Mediterraneibacter</taxon>
    </lineage>
</organism>
<reference evidence="1" key="1">
    <citation type="journal article" date="2021" name="PeerJ">
        <title>Extensive microbial diversity within the chicken gut microbiome revealed by metagenomics and culture.</title>
        <authorList>
            <person name="Gilroy R."/>
            <person name="Ravi A."/>
            <person name="Getino M."/>
            <person name="Pursley I."/>
            <person name="Horton D.L."/>
            <person name="Alikhan N.F."/>
            <person name="Baker D."/>
            <person name="Gharbi K."/>
            <person name="Hall N."/>
            <person name="Watson M."/>
            <person name="Adriaenssens E.M."/>
            <person name="Foster-Nyarko E."/>
            <person name="Jarju S."/>
            <person name="Secka A."/>
            <person name="Antonio M."/>
            <person name="Oren A."/>
            <person name="Chaudhuri R.R."/>
            <person name="La Ragione R."/>
            <person name="Hildebrand F."/>
            <person name="Pallen M.J."/>
        </authorList>
    </citation>
    <scope>NUCLEOTIDE SEQUENCE</scope>
    <source>
        <strain evidence="1">CHK165-2605</strain>
    </source>
</reference>
<evidence type="ECO:0000313" key="1">
    <source>
        <dbReference type="EMBL" id="HJC42996.1"/>
    </source>
</evidence>
<protein>
    <submittedName>
        <fullName evidence="1">Uncharacterized protein</fullName>
    </submittedName>
</protein>
<evidence type="ECO:0000313" key="2">
    <source>
        <dbReference type="Proteomes" id="UP000823895"/>
    </source>
</evidence>
<reference evidence="1" key="2">
    <citation type="submission" date="2021-04" db="EMBL/GenBank/DDBJ databases">
        <authorList>
            <person name="Gilroy R."/>
        </authorList>
    </citation>
    <scope>NUCLEOTIDE SEQUENCE</scope>
    <source>
        <strain evidence="1">CHK165-2605</strain>
    </source>
</reference>
<proteinExistence type="predicted"/>
<accession>A0A9D2P2C3</accession>
<name>A0A9D2P2C3_9FIRM</name>
<dbReference type="EMBL" id="DWWI01000103">
    <property type="protein sequence ID" value="HJC42996.1"/>
    <property type="molecule type" value="Genomic_DNA"/>
</dbReference>
<gene>
    <name evidence="1" type="ORF">H9756_04835</name>
</gene>
<comment type="caution">
    <text evidence="1">The sequence shown here is derived from an EMBL/GenBank/DDBJ whole genome shotgun (WGS) entry which is preliminary data.</text>
</comment>